<dbReference type="InterPro" id="IPR008992">
    <property type="entry name" value="Enterotoxin"/>
</dbReference>
<dbReference type="Gene3D" id="2.40.50.110">
    <property type="match status" value="1"/>
</dbReference>
<comment type="caution">
    <text evidence="5">The sequence shown here is derived from an EMBL/GenBank/DDBJ whole genome shotgun (WGS) entry which is preliminary data.</text>
</comment>
<dbReference type="Pfam" id="PF09199">
    <property type="entry name" value="SSL_OB"/>
    <property type="match status" value="1"/>
</dbReference>
<dbReference type="AlphaFoldDB" id="A0AAJ0JS57"/>
<evidence type="ECO:0000313" key="5">
    <source>
        <dbReference type="EMBL" id="KKB26431.1"/>
    </source>
</evidence>
<gene>
    <name evidence="5" type="ORF">VV61_02785</name>
</gene>
<dbReference type="Gene3D" id="3.10.20.120">
    <property type="match status" value="1"/>
</dbReference>
<evidence type="ECO:0000259" key="4">
    <source>
        <dbReference type="Pfam" id="PF09199"/>
    </source>
</evidence>
<comment type="similarity">
    <text evidence="1">Belongs to the staphylococcal/streptococcal toxin family.</text>
</comment>
<dbReference type="InterPro" id="IPR008375">
    <property type="entry name" value="Staph_exotoxin"/>
</dbReference>
<protein>
    <recommendedName>
        <fullName evidence="7">Exotoxin-like protein</fullName>
    </recommendedName>
</protein>
<dbReference type="PROSITE" id="PS00278">
    <property type="entry name" value="STAPH_STREP_TOXIN_2"/>
    <property type="match status" value="1"/>
</dbReference>
<dbReference type="SUPFAM" id="SSF50203">
    <property type="entry name" value="Bacterial enterotoxins"/>
    <property type="match status" value="1"/>
</dbReference>
<dbReference type="SMR" id="A0AAJ0JS57"/>
<dbReference type="PRINTS" id="PR01501">
    <property type="entry name" value="TOXICSSTOXIN"/>
</dbReference>
<feature type="domain" description="Staphylococcal/Streptococcal toxin beta-grasp" evidence="3">
    <location>
        <begin position="159"/>
        <end position="252"/>
    </location>
</feature>
<dbReference type="InterPro" id="IPR015282">
    <property type="entry name" value="SSL_OB"/>
</dbReference>
<dbReference type="InterPro" id="IPR006123">
    <property type="entry name" value="Toxin_b-grasp_Staph/Strep"/>
</dbReference>
<dbReference type="EMBL" id="LAIU01000001">
    <property type="protein sequence ID" value="KKB26431.1"/>
    <property type="molecule type" value="Genomic_DNA"/>
</dbReference>
<evidence type="ECO:0000259" key="3">
    <source>
        <dbReference type="Pfam" id="PF02876"/>
    </source>
</evidence>
<accession>A0AAJ0JS57</accession>
<name>A0AAJ0JS57_STACA</name>
<evidence type="ECO:0000313" key="6">
    <source>
        <dbReference type="Proteomes" id="UP000033530"/>
    </source>
</evidence>
<dbReference type="Proteomes" id="UP000033530">
    <property type="component" value="Unassembled WGS sequence"/>
</dbReference>
<organism evidence="5 6">
    <name type="scientific">Staphylococcus carnosus</name>
    <dbReference type="NCBI Taxonomy" id="1281"/>
    <lineage>
        <taxon>Bacteria</taxon>
        <taxon>Bacillati</taxon>
        <taxon>Bacillota</taxon>
        <taxon>Bacilli</taxon>
        <taxon>Bacillales</taxon>
        <taxon>Staphylococcaceae</taxon>
        <taxon>Staphylococcus</taxon>
    </lineage>
</organism>
<dbReference type="GeneID" id="93793335"/>
<dbReference type="InterPro" id="IPR013307">
    <property type="entry name" value="Superantigen_bac"/>
</dbReference>
<feature type="signal peptide" evidence="2">
    <location>
        <begin position="1"/>
        <end position="27"/>
    </location>
</feature>
<feature type="domain" description="Staphylococcal superantigen-like OB-fold" evidence="4">
    <location>
        <begin position="63"/>
        <end position="146"/>
    </location>
</feature>
<proteinExistence type="inferred from homology"/>
<dbReference type="SUPFAM" id="SSF54334">
    <property type="entry name" value="Superantigen toxins, C-terminal domain"/>
    <property type="match status" value="1"/>
</dbReference>
<dbReference type="RefSeq" id="WP_015900155.1">
    <property type="nucleotide sequence ID" value="NZ_BKAO01000002.1"/>
</dbReference>
<feature type="chain" id="PRO_5042483564" description="Exotoxin-like protein" evidence="2">
    <location>
        <begin position="28"/>
        <end position="254"/>
    </location>
</feature>
<dbReference type="PRINTS" id="PR01800">
    <property type="entry name" value="STAPHEXOTOXN"/>
</dbReference>
<evidence type="ECO:0000256" key="1">
    <source>
        <dbReference type="ARBA" id="ARBA00008401"/>
    </source>
</evidence>
<dbReference type="InterPro" id="IPR006126">
    <property type="entry name" value="Staph/Strept_toxin_CS"/>
</dbReference>
<dbReference type="InterPro" id="IPR016091">
    <property type="entry name" value="SuperAg_toxin_C"/>
</dbReference>
<keyword evidence="2" id="KW-0732">Signal</keyword>
<dbReference type="Pfam" id="PF02876">
    <property type="entry name" value="Stap_Strp_tox_C"/>
    <property type="match status" value="1"/>
</dbReference>
<evidence type="ECO:0000256" key="2">
    <source>
        <dbReference type="SAM" id="SignalP"/>
    </source>
</evidence>
<dbReference type="GO" id="GO:0005576">
    <property type="term" value="C:extracellular region"/>
    <property type="evidence" value="ECO:0007669"/>
    <property type="project" value="InterPro"/>
</dbReference>
<dbReference type="PRINTS" id="PR01898">
    <property type="entry name" value="SAGSUPRFAMLY"/>
</dbReference>
<evidence type="ECO:0008006" key="7">
    <source>
        <dbReference type="Google" id="ProtNLM"/>
    </source>
</evidence>
<sequence length="254" mass="28211">MKKTAIIKASLASLVIGTGLFASTAQASEISLVRHTLGLDQQSKQTQQNTNVYKTDREDKNVLLGYYTQPSTELTNLIGYTKDNDKLEFVPKGGVGETLVTVSPNTFSKYNADNKGNPGLDVFVVRENTSDRSASILSKGGVTKTNKNQYKDTLKTPIINVKSTENGLTKDESLKGINFNKEEVSLKEVDFKLRKALIEQKGLYKGQYSDGKIIVHLNDGEHNTFELHKKLQDNRMSDVINSTDIKYIEVSLTK</sequence>
<reference evidence="5 6" key="1">
    <citation type="submission" date="2015-03" db="EMBL/GenBank/DDBJ databases">
        <title>Draft Genome Sequence of S. carnosus subsp. utilis LTH 7013, Isolated from South Tirolean Ham.</title>
        <authorList>
            <person name="Mueller A."/>
            <person name="Huptas C."/>
            <person name="Wenning M."/>
            <person name="Weiss A."/>
            <person name="Schmidt H."/>
        </authorList>
    </citation>
    <scope>NUCLEOTIDE SEQUENCE [LARGE SCALE GENOMIC DNA]</scope>
    <source>
        <strain evidence="5 6">LTH7013</strain>
    </source>
</reference>